<name>A0A5B8JE17_9ACTN</name>
<dbReference type="RefSeq" id="WP_146483090.1">
    <property type="nucleotide sequence ID" value="NZ_CP042266.1"/>
</dbReference>
<proteinExistence type="predicted"/>
<accession>A0A5B8JE17</accession>
<dbReference type="Proteomes" id="UP000320580">
    <property type="component" value="Chromosome"/>
</dbReference>
<sequence>MANPNKAKGTAWESAVRDYLNGAHGLVDESGALRDPFNPMNIRRVAQEGSKDIGDIHAVPFILECKDVKNPAVPTWLRQAEKEARHAHFPYGVVVAKVRGKGTAAGRAHFDVRTWTRVRTALGLHPREAADLYGVTVSARGLNTGRWYITVPLARFAVLLADMRGVFREVR</sequence>
<keyword evidence="2" id="KW-1185">Reference proteome</keyword>
<reference evidence="1 2" key="1">
    <citation type="submission" date="2019-07" db="EMBL/GenBank/DDBJ databases">
        <authorList>
            <person name="Zhu P."/>
        </authorList>
    </citation>
    <scope>NUCLEOTIDE SEQUENCE [LARGE SCALE GENOMIC DNA]</scope>
    <source>
        <strain evidence="1 2">SSL-25</strain>
    </source>
</reference>
<dbReference type="OrthoDB" id="4211188at2"/>
<protein>
    <recommendedName>
        <fullName evidence="3">Holliday junction resolvase</fullName>
    </recommendedName>
</protein>
<gene>
    <name evidence="1" type="ORF">FQU76_28400</name>
</gene>
<evidence type="ECO:0008006" key="3">
    <source>
        <dbReference type="Google" id="ProtNLM"/>
    </source>
</evidence>
<dbReference type="AlphaFoldDB" id="A0A5B8JE17"/>
<organism evidence="1 2">
    <name type="scientific">Streptomyces qinzhouensis</name>
    <dbReference type="NCBI Taxonomy" id="2599401"/>
    <lineage>
        <taxon>Bacteria</taxon>
        <taxon>Bacillati</taxon>
        <taxon>Actinomycetota</taxon>
        <taxon>Actinomycetes</taxon>
        <taxon>Kitasatosporales</taxon>
        <taxon>Streptomycetaceae</taxon>
        <taxon>Streptomyces</taxon>
    </lineage>
</organism>
<dbReference type="EMBL" id="CP042266">
    <property type="protein sequence ID" value="QDY79807.1"/>
    <property type="molecule type" value="Genomic_DNA"/>
</dbReference>
<evidence type="ECO:0000313" key="1">
    <source>
        <dbReference type="EMBL" id="QDY79807.1"/>
    </source>
</evidence>
<evidence type="ECO:0000313" key="2">
    <source>
        <dbReference type="Proteomes" id="UP000320580"/>
    </source>
</evidence>
<dbReference type="KEGG" id="sqz:FQU76_28400"/>